<dbReference type="InterPro" id="IPR014710">
    <property type="entry name" value="RmlC-like_jellyroll"/>
</dbReference>
<sequence>MYDASDPRAKLAPVAPSAKAPVTGPFGPAEYLRFYQEPPQEEGPEGKTWYGRGQNFVMAYTEGKVGGVLKRDNQPDEYAVLLSDADVAVEITTKDGTQRMDGRHLAFVPPGASSIKIVKPGRIYRIFTSRSADLAAKCANAASYATAKPYVASLENWPAPKDGFKLRIYSLDVAPEPGRFGRIWRCTTIMVNYLDGFQGRRDPTKLSPHHHDDFEQCSLAVEGEFIHHLRWPWVVNKNNWRADDHEVCGTPSIAVIPPPSIHTTEASGPNFNQLVDIFVPPRIDFSQKPGWILNADDYPMPEQH</sequence>
<dbReference type="Gene3D" id="2.60.120.10">
    <property type="entry name" value="Jelly Rolls"/>
    <property type="match status" value="1"/>
</dbReference>
<dbReference type="AlphaFoldDB" id="A0A371BBI8"/>
<protein>
    <recommendedName>
        <fullName evidence="4">5-deoxy-glucuronate isomerase</fullName>
    </recommendedName>
</protein>
<evidence type="ECO:0000313" key="2">
    <source>
        <dbReference type="EMBL" id="RDV04721.1"/>
    </source>
</evidence>
<comment type="caution">
    <text evidence="2">The sequence shown here is derived from an EMBL/GenBank/DDBJ whole genome shotgun (WGS) entry which is preliminary data.</text>
</comment>
<feature type="region of interest" description="Disordered" evidence="1">
    <location>
        <begin position="1"/>
        <end position="20"/>
    </location>
</feature>
<accession>A0A371BBI8</accession>
<evidence type="ECO:0008006" key="4">
    <source>
        <dbReference type="Google" id="ProtNLM"/>
    </source>
</evidence>
<dbReference type="RefSeq" id="WP_115516747.1">
    <property type="nucleotide sequence ID" value="NZ_QRGO01000001.1"/>
</dbReference>
<dbReference type="SUPFAM" id="SSF51182">
    <property type="entry name" value="RmlC-like cupins"/>
    <property type="match status" value="1"/>
</dbReference>
<dbReference type="InterPro" id="IPR011051">
    <property type="entry name" value="RmlC_Cupin_sf"/>
</dbReference>
<dbReference type="EMBL" id="QRGO01000001">
    <property type="protein sequence ID" value="RDV04721.1"/>
    <property type="molecule type" value="Genomic_DNA"/>
</dbReference>
<proteinExistence type="predicted"/>
<reference evidence="3" key="1">
    <citation type="submission" date="2018-08" db="EMBL/GenBank/DDBJ databases">
        <authorList>
            <person name="Kim S.-J."/>
            <person name="Jung G.-Y."/>
        </authorList>
    </citation>
    <scope>NUCLEOTIDE SEQUENCE [LARGE SCALE GENOMIC DNA]</scope>
    <source>
        <strain evidence="3">GY_H</strain>
    </source>
</reference>
<keyword evidence="3" id="KW-1185">Reference proteome</keyword>
<evidence type="ECO:0000256" key="1">
    <source>
        <dbReference type="SAM" id="MobiDB-lite"/>
    </source>
</evidence>
<evidence type="ECO:0000313" key="3">
    <source>
        <dbReference type="Proteomes" id="UP000263993"/>
    </source>
</evidence>
<gene>
    <name evidence="2" type="ORF">DXH78_09195</name>
</gene>
<dbReference type="Proteomes" id="UP000263993">
    <property type="component" value="Unassembled WGS sequence"/>
</dbReference>
<name>A0A371BBI8_9BRAD</name>
<dbReference type="OrthoDB" id="8882910at2"/>
<organism evidence="2 3">
    <name type="scientific">Undibacter mobilis</name>
    <dbReference type="NCBI Taxonomy" id="2292256"/>
    <lineage>
        <taxon>Bacteria</taxon>
        <taxon>Pseudomonadati</taxon>
        <taxon>Pseudomonadota</taxon>
        <taxon>Alphaproteobacteria</taxon>
        <taxon>Hyphomicrobiales</taxon>
        <taxon>Nitrobacteraceae</taxon>
        <taxon>Undibacter</taxon>
    </lineage>
</organism>